<dbReference type="AlphaFoldDB" id="A0A9E7MB66"/>
<dbReference type="RefSeq" id="WP_251949737.1">
    <property type="nucleotide sequence ID" value="NZ_CP080572.1"/>
</dbReference>
<dbReference type="InterPro" id="IPR028098">
    <property type="entry name" value="Glyco_trans_4-like_N"/>
</dbReference>
<evidence type="ECO:0000313" key="4">
    <source>
        <dbReference type="Proteomes" id="UP001056425"/>
    </source>
</evidence>
<sequence length="401" mass="45473">MNILFLASNFPDPVNKTWAPWNKSAVDSVLEFANPVVIAPRPFAPPFSKFAQIPNQDLSYGYPVYYPRFLYPLPKSLFYCITGELYRYSVSKFITKSLKRGEIAKPDIIHALHPYLDGYGGIPIAKKLNTPVIVTVHSPNNLNICSKNVLSTLQAADKVITIAEFLKRTLINLGISEEKIEHISLGVDPNEFKPLKREDSKIVIQKYGITPENMIVLYVGQLIPRKNVKTLLHAIPVVLQRLSQEVKKNIKFVIVGGGPEEKKLQKLALELNIRDYVIFTGRVPFNELKEWYGIADVFVLPSLSEGKPVAIYEAMSSECAIIASNINGIPEQVFDNVNGFLINPSDTQDLAEKIIYLLENQQELERMKKESRQLLFRLGYTWESYGENIKQIYNSLMPQNI</sequence>
<dbReference type="InterPro" id="IPR050194">
    <property type="entry name" value="Glycosyltransferase_grp1"/>
</dbReference>
<evidence type="ECO:0000313" key="3">
    <source>
        <dbReference type="EMBL" id="USH00424.1"/>
    </source>
</evidence>
<dbReference type="SUPFAM" id="SSF53756">
    <property type="entry name" value="UDP-Glycosyltransferase/glycogen phosphorylase"/>
    <property type="match status" value="1"/>
</dbReference>
<dbReference type="InterPro" id="IPR001296">
    <property type="entry name" value="Glyco_trans_1"/>
</dbReference>
<dbReference type="PANTHER" id="PTHR45947">
    <property type="entry name" value="SULFOQUINOVOSYL TRANSFERASE SQD2"/>
    <property type="match status" value="1"/>
</dbReference>
<reference evidence="3 4" key="1">
    <citation type="submission" date="2021-08" db="EMBL/GenBank/DDBJ databases">
        <title>Thermococcus onnuriiensis IOH2.</title>
        <authorList>
            <person name="Park Y.-J."/>
        </authorList>
    </citation>
    <scope>NUCLEOTIDE SEQUENCE [LARGE SCALE GENOMIC DNA]</scope>
    <source>
        <strain evidence="3 4">IOH2</strain>
    </source>
</reference>
<protein>
    <submittedName>
        <fullName evidence="3">Glycosyltransferase family 4 protein</fullName>
    </submittedName>
</protein>
<dbReference type="CDD" id="cd03801">
    <property type="entry name" value="GT4_PimA-like"/>
    <property type="match status" value="1"/>
</dbReference>
<dbReference type="Proteomes" id="UP001056425">
    <property type="component" value="Chromosome"/>
</dbReference>
<evidence type="ECO:0000259" key="2">
    <source>
        <dbReference type="Pfam" id="PF13439"/>
    </source>
</evidence>
<dbReference type="KEGG" id="thei:K1720_02865"/>
<evidence type="ECO:0000259" key="1">
    <source>
        <dbReference type="Pfam" id="PF00534"/>
    </source>
</evidence>
<dbReference type="Gene3D" id="3.40.50.2000">
    <property type="entry name" value="Glycogen Phosphorylase B"/>
    <property type="match status" value="2"/>
</dbReference>
<dbReference type="Pfam" id="PF00534">
    <property type="entry name" value="Glycos_transf_1"/>
    <property type="match status" value="1"/>
</dbReference>
<name>A0A9E7MB66_9EURY</name>
<dbReference type="Pfam" id="PF13439">
    <property type="entry name" value="Glyco_transf_4"/>
    <property type="match status" value="1"/>
</dbReference>
<feature type="domain" description="Glycosyl transferase family 1" evidence="1">
    <location>
        <begin position="204"/>
        <end position="373"/>
    </location>
</feature>
<feature type="domain" description="Glycosyltransferase subfamily 4-like N-terminal" evidence="2">
    <location>
        <begin position="81"/>
        <end position="190"/>
    </location>
</feature>
<proteinExistence type="predicted"/>
<dbReference type="GO" id="GO:0016757">
    <property type="term" value="F:glycosyltransferase activity"/>
    <property type="evidence" value="ECO:0007669"/>
    <property type="project" value="InterPro"/>
</dbReference>
<dbReference type="PANTHER" id="PTHR45947:SF3">
    <property type="entry name" value="SULFOQUINOVOSYL TRANSFERASE SQD2"/>
    <property type="match status" value="1"/>
</dbReference>
<dbReference type="GeneID" id="72777251"/>
<keyword evidence="4" id="KW-1185">Reference proteome</keyword>
<dbReference type="EMBL" id="CP080572">
    <property type="protein sequence ID" value="USH00424.1"/>
    <property type="molecule type" value="Genomic_DNA"/>
</dbReference>
<gene>
    <name evidence="3" type="ORF">K1720_02865</name>
</gene>
<accession>A0A9E7MB66</accession>
<organism evidence="3 4">
    <name type="scientific">Thermococcus argininiproducens</name>
    <dbReference type="NCBI Taxonomy" id="2866384"/>
    <lineage>
        <taxon>Archaea</taxon>
        <taxon>Methanobacteriati</taxon>
        <taxon>Methanobacteriota</taxon>
        <taxon>Thermococci</taxon>
        <taxon>Thermococcales</taxon>
        <taxon>Thermococcaceae</taxon>
        <taxon>Thermococcus</taxon>
    </lineage>
</organism>